<sequence>MGTTPKYRLPYPEPGDRPAGDAQIKALAVATDTAIGSAPAPAAGYWLGGNATNDMSISTFSSGTEIPLAARFQDGASVSGGRVVLQSGLWVVQVTMLFTAKQGDFGSVLLDLAGGLIANSGCVAVTSSPASGGTDNGTSGKRQVIHTQGIFEAAAGTTATAHIATRTGGSWSGSNAYTMNRALVTCQRVQKT</sequence>
<dbReference type="EMBL" id="QUAK01000194">
    <property type="protein sequence ID" value="RFU83607.1"/>
    <property type="molecule type" value="Genomic_DNA"/>
</dbReference>
<evidence type="ECO:0000313" key="1">
    <source>
        <dbReference type="EMBL" id="RFU83607.1"/>
    </source>
</evidence>
<dbReference type="RefSeq" id="WP_128558763.1">
    <property type="nucleotide sequence ID" value="NZ_QUAK01000194.1"/>
</dbReference>
<keyword evidence="2" id="KW-1185">Reference proteome</keyword>
<proteinExistence type="predicted"/>
<dbReference type="Proteomes" id="UP000263094">
    <property type="component" value="Unassembled WGS sequence"/>
</dbReference>
<name>A0A372LZZ2_9ACTN</name>
<reference evidence="1 2" key="1">
    <citation type="submission" date="2018-08" db="EMBL/GenBank/DDBJ databases">
        <title>Isolation, diversity and antifungal activity of Actinobacteria from wheat.</title>
        <authorList>
            <person name="Han C."/>
        </authorList>
    </citation>
    <scope>NUCLEOTIDE SEQUENCE [LARGE SCALE GENOMIC DNA]</scope>
    <source>
        <strain evidence="1 2">NEAU-YY421</strain>
    </source>
</reference>
<accession>A0A372LZZ2</accession>
<comment type="caution">
    <text evidence="1">The sequence shown here is derived from an EMBL/GenBank/DDBJ whole genome shotgun (WGS) entry which is preliminary data.</text>
</comment>
<protein>
    <submittedName>
        <fullName evidence="1">Uncharacterized protein</fullName>
    </submittedName>
</protein>
<organism evidence="1 2">
    <name type="scientific">Streptomyces triticagri</name>
    <dbReference type="NCBI Taxonomy" id="2293568"/>
    <lineage>
        <taxon>Bacteria</taxon>
        <taxon>Bacillati</taxon>
        <taxon>Actinomycetota</taxon>
        <taxon>Actinomycetes</taxon>
        <taxon>Kitasatosporales</taxon>
        <taxon>Streptomycetaceae</taxon>
        <taxon>Streptomyces</taxon>
    </lineage>
</organism>
<evidence type="ECO:0000313" key="2">
    <source>
        <dbReference type="Proteomes" id="UP000263094"/>
    </source>
</evidence>
<gene>
    <name evidence="1" type="ORF">DY218_27250</name>
</gene>
<dbReference type="AlphaFoldDB" id="A0A372LZZ2"/>